<feature type="domain" description="TPPC8 first Ig-like" evidence="2">
    <location>
        <begin position="701"/>
        <end position="846"/>
    </location>
</feature>
<dbReference type="EMBL" id="JANBOI010000986">
    <property type="protein sequence ID" value="KAJ1727778.1"/>
    <property type="molecule type" value="Genomic_DNA"/>
</dbReference>
<name>A0A9W7YAW5_9FUNG</name>
<evidence type="ECO:0000313" key="4">
    <source>
        <dbReference type="Proteomes" id="UP001143981"/>
    </source>
</evidence>
<organism evidence="3 4">
    <name type="scientific">Coemansia biformis</name>
    <dbReference type="NCBI Taxonomy" id="1286918"/>
    <lineage>
        <taxon>Eukaryota</taxon>
        <taxon>Fungi</taxon>
        <taxon>Fungi incertae sedis</taxon>
        <taxon>Zoopagomycota</taxon>
        <taxon>Kickxellomycotina</taxon>
        <taxon>Kickxellomycetes</taxon>
        <taxon>Kickxellales</taxon>
        <taxon>Kickxellaceae</taxon>
        <taxon>Coemansia</taxon>
    </lineage>
</organism>
<comment type="caution">
    <text evidence="3">The sequence shown here is derived from an EMBL/GenBank/DDBJ whole genome shotgun (WGS) entry which is preliminary data.</text>
</comment>
<dbReference type="PANTHER" id="PTHR12975:SF6">
    <property type="entry name" value="TRAFFICKING PROTEIN PARTICLE COMPLEX SUBUNIT 8"/>
    <property type="match status" value="1"/>
</dbReference>
<evidence type="ECO:0000256" key="1">
    <source>
        <dbReference type="SAM" id="MobiDB-lite"/>
    </source>
</evidence>
<dbReference type="OrthoDB" id="437922at2759"/>
<feature type="region of interest" description="Disordered" evidence="1">
    <location>
        <begin position="543"/>
        <end position="567"/>
    </location>
</feature>
<keyword evidence="4" id="KW-1185">Reference proteome</keyword>
<feature type="non-terminal residue" evidence="3">
    <location>
        <position position="1372"/>
    </location>
</feature>
<dbReference type="Pfam" id="PF12739">
    <property type="entry name" value="TRAPPC-Trs85"/>
    <property type="match status" value="1"/>
</dbReference>
<proteinExistence type="predicted"/>
<dbReference type="Pfam" id="PF24545">
    <property type="entry name" value="Ig_TPPC8_1st"/>
    <property type="match status" value="1"/>
</dbReference>
<feature type="region of interest" description="Disordered" evidence="1">
    <location>
        <begin position="631"/>
        <end position="653"/>
    </location>
</feature>
<evidence type="ECO:0000259" key="2">
    <source>
        <dbReference type="Pfam" id="PF24545"/>
    </source>
</evidence>
<dbReference type="Proteomes" id="UP001143981">
    <property type="component" value="Unassembled WGS sequence"/>
</dbReference>
<reference evidence="3" key="1">
    <citation type="submission" date="2022-07" db="EMBL/GenBank/DDBJ databases">
        <title>Phylogenomic reconstructions and comparative analyses of Kickxellomycotina fungi.</title>
        <authorList>
            <person name="Reynolds N.K."/>
            <person name="Stajich J.E."/>
            <person name="Barry K."/>
            <person name="Grigoriev I.V."/>
            <person name="Crous P."/>
            <person name="Smith M.E."/>
        </authorList>
    </citation>
    <scope>NUCLEOTIDE SEQUENCE</scope>
    <source>
        <strain evidence="3">BCRC 34381</strain>
    </source>
</reference>
<feature type="region of interest" description="Disordered" evidence="1">
    <location>
        <begin position="1074"/>
        <end position="1094"/>
    </location>
</feature>
<accession>A0A9W7YAW5</accession>
<dbReference type="PANTHER" id="PTHR12975">
    <property type="entry name" value="TRANSPORT PROTEIN TRAPP"/>
    <property type="match status" value="1"/>
</dbReference>
<evidence type="ECO:0000313" key="3">
    <source>
        <dbReference type="EMBL" id="KAJ1727778.1"/>
    </source>
</evidence>
<dbReference type="InterPro" id="IPR024420">
    <property type="entry name" value="TRAPP_III_complex_Trs85"/>
</dbReference>
<gene>
    <name evidence="3" type="ORF">LPJ61_004399</name>
</gene>
<protein>
    <recommendedName>
        <fullName evidence="2">TPPC8 first Ig-like domain-containing protein</fullName>
    </recommendedName>
</protein>
<dbReference type="GO" id="GO:1990072">
    <property type="term" value="C:TRAPPIII protein complex"/>
    <property type="evidence" value="ECO:0007669"/>
    <property type="project" value="TreeGrafter"/>
</dbReference>
<sequence>MPRAALAQKRDFVAKALCPRILVLATPAIADACAVNNCTTFADLLAPFGQDVSTQITVQDGQGTPYFLDRLDVKFTTDFAVERQQPTVAEIDALVRQSIAGDAEQAPMPLKSGGGIDAGALAADDVGEWAPWYLRFRQHWVSEMQPSEHEAFMHPVACLLVASGSEDDPVGALRALQGHPAVRRVQQQSFSGASVLLYHMLVHDGRDTGVLQGIDHKFDQVRRALGQSSALLRINSSTELAEAGGGGSDGSKISGIWSNSWSTTRPLSARPDGAFGAMLTMRDVAALRDAVKQMMVRSIVPHMQYQIRLLSDQTAHERRGITGRLFSAGRRYFGASAKAGGGAVAGVGGDVYFRYDSPEALMRKLADYSFMLKDYQFAQSVYQVARRDFQSEKAWKCYAGAQEMVGVCRLMWETHAAASAAAARPDFDGNFDEAVAVYLHKTHTPCLFLAVRCIIVYYELLRNSRLYSLAPRALLQTPTSTGSLYALMAEQAAYAHLRRAERPELRRFSFYMMTAGRAYKASGMSELAHRCLRMVRIALGPASPTVSAGDSGGDGGGGDKEDHSLPSRSGWSSIDSYINHELGQQCVAARGYGDALQYFTALLGSGQIPAKLQATYLQELLQLYLEGNDSVNGNGSDSEHPVRQPGPPVTLPIPTIDPRMARVIVSPELEGEDGMCLWRPGAEAPSRQADDALGAAAGLCCSVGEDVAVLLMVTNPLTVGITLNNFTLDCDFAAADDEALVGDMQQTAFDVSTAASVVLEGGQTTMVSVTITPRCAGRLEICSARYLLCDILPACTPLVLPGRRQNDTQEQRTCPTYTPDTRLGFRVDRGIPRLEVALEGFPDTLMSGSMHRASIRIANRGPLPCRSIALWLSHPSFFDIRSPVRVSNDEAGAEDTADCSGDSSDTHTIYAHSDSGLAVEEAWVANDLRDCSTFILVGQTAAAAAPAADAGAGNVVRPCFPKPTESLGPGDALVVPVWVRGDRVGAHTLGLLVGASTADAMPALSGSTGCAMRSRRFDVDLVVTPSLRVNAFVRPSLRNPHERILGIEVENMQPDLDVRLLQATFTSGHYEVAPLHADGATPGSDPPERGTRLGPRQTASLMYRARPHSAAGTGAGPGPELFTIAALRQYIFSKEKPTERPGPMPLVYSSAVLGEHGIDAIRSPLQGYIARSQAQRRWAALRSEFPLIPEKHHPALFTLYETFGMDFVLFWCEAGGGGAGRSGHHSITGIDLGVPRDYIVEALNPPTEGVARAWLKDTVQEREALVQSIAASAAADHRHERPLDVTMSVEKTAPSTSAGANAALYEADIAIAIYNHSWRYAYELTLDLISPADMTRLIPAGVRLDYSGTRSAWSWCGTTRHALEVAPLGSVV</sequence>
<dbReference type="InterPro" id="IPR058541">
    <property type="entry name" value="Ig_TPPC8_1st"/>
</dbReference>